<gene>
    <name evidence="1" type="ORF">DSO57_1013138</name>
</gene>
<evidence type="ECO:0000313" key="1">
    <source>
        <dbReference type="EMBL" id="KAJ9073712.1"/>
    </source>
</evidence>
<keyword evidence="2" id="KW-1185">Reference proteome</keyword>
<proteinExistence type="predicted"/>
<sequence>MFAMEDLALENPLVKDQKLSPKPQIHTRSLIDLPVFGTIKDIKVFPGTYSDPRNIMRPKLDLVLIVSDSGMLSMISIENPQEAGPVEISLPRFQLVHQILLDHPGQHYQYLGRSIAVDPQSRSFAVAAWLSKFRVFFVPELLPGSDVTSEVIIDRTFPLPGIIWGMTYLHPISSPSIPGVVRPVLVLIVFDDMDKSANLVMYEFFFPNRDMSKVADQVSRLPLGNMTATGDGLPLHLIPLAFYPEALLVVTETQLLLVTSDQISSGDIAFPRLNLPPTPKDSQVPLITGWACPKGGDVIYLGSEKGYLYRLRVTRSDGRRASFKNPIELTQLGRVSDVALGSSMAVLATVGSWDLLCYSGDFSDGGLLWVSREADSLALVADAKLSNWAPVLDFGYGPASDIHVKPSQYSNYPSSLFIEKDMKVSTTSRAQSILYTCSGVHPHGSIHCLRFGYLASEIKLITSLPAPICQLSCFQHYGLYAICLSVADTTRVLVYSNGLEDFTARWKLHSDLGSIFVSPVVVDTNSTLVQVTTSGIHLLGECDRKSWATQGRILHAAIQESYIVTATASCLTLQQAKFSQGSMGLVPVFQTNLHVEVSCLALLAKQRLIVAGTYLPSIRLIEMDGTLRYELDLRQYQSPELSTPHSILYHSESSTLLAGLTDGTVLCFSWDGALVIKERWDVGYLPATLSFMSESQVLVVSDTISLILFGPQGSSVDPLLFPRQISLLGAIAFPPAASRPGTLGLIHAGQIDKCEFSLFATSVEPSPAPHALKLNVQGTPKRLHHNNTLASIVVLVSEPVRGTSALQGLDPSTGAVRCTFRFSPGEVAYCFLHWDAELAYRQNPLRPKPIPRHSLYFVGIKTHYGGAILSLLLKVNDIGDLVFSRVGYYPTDKMVYCLEQFSGDFLAAGSSIHLSVFYPSYDNGLQEVTLENKNTRSVGAEILALSASQQTLAVATQPFSLFFFRLDETKSLNFANSGRYSRRVVSCIQLDDTLGLGCDRVGGSLFGLRLDSPGAKAPEGDIHWKVQPGATEFFSFYLGEGATRLRRVDSSSWAAIGCTMLGTVFTVSPLPHDTLGPLLKLQKVLAAFPLTRPLLGNDYHLHRQQSSMSPSAVVIDGWMLSQFLRLNLDQQRQLVASSPLLGSLTSHNQINGSDTEDSPSLDSLIGFLRGLIHSLNTWPL</sequence>
<evidence type="ECO:0000313" key="2">
    <source>
        <dbReference type="Proteomes" id="UP001165960"/>
    </source>
</evidence>
<name>A0ACC2THI6_9FUNG</name>
<dbReference type="Proteomes" id="UP001165960">
    <property type="component" value="Unassembled WGS sequence"/>
</dbReference>
<protein>
    <submittedName>
        <fullName evidence="1">Uncharacterized protein</fullName>
    </submittedName>
</protein>
<reference evidence="1" key="1">
    <citation type="submission" date="2022-04" db="EMBL/GenBank/DDBJ databases">
        <title>Genome of the entomopathogenic fungus Entomophthora muscae.</title>
        <authorList>
            <person name="Elya C."/>
            <person name="Lovett B.R."/>
            <person name="Lee E."/>
            <person name="Macias A.M."/>
            <person name="Hajek A.E."/>
            <person name="De Bivort B.L."/>
            <person name="Kasson M.T."/>
            <person name="De Fine Licht H.H."/>
            <person name="Stajich J.E."/>
        </authorList>
    </citation>
    <scope>NUCLEOTIDE SEQUENCE</scope>
    <source>
        <strain evidence="1">Berkeley</strain>
    </source>
</reference>
<comment type="caution">
    <text evidence="1">The sequence shown here is derived from an EMBL/GenBank/DDBJ whole genome shotgun (WGS) entry which is preliminary data.</text>
</comment>
<organism evidence="1 2">
    <name type="scientific">Entomophthora muscae</name>
    <dbReference type="NCBI Taxonomy" id="34485"/>
    <lineage>
        <taxon>Eukaryota</taxon>
        <taxon>Fungi</taxon>
        <taxon>Fungi incertae sedis</taxon>
        <taxon>Zoopagomycota</taxon>
        <taxon>Entomophthoromycotina</taxon>
        <taxon>Entomophthoromycetes</taxon>
        <taxon>Entomophthorales</taxon>
        <taxon>Entomophthoraceae</taxon>
        <taxon>Entomophthora</taxon>
    </lineage>
</organism>
<dbReference type="EMBL" id="QTSX02002888">
    <property type="protein sequence ID" value="KAJ9073712.1"/>
    <property type="molecule type" value="Genomic_DNA"/>
</dbReference>
<accession>A0ACC2THI6</accession>